<dbReference type="AlphaFoldDB" id="A0A388SVD5"/>
<comment type="caution">
    <text evidence="1">The sequence shown here is derived from an EMBL/GenBank/DDBJ whole genome shotgun (WGS) entry which is preliminary data.</text>
</comment>
<organism evidence="1 2">
    <name type="scientific">Streptomyces spongiicola</name>
    <dbReference type="NCBI Taxonomy" id="1690221"/>
    <lineage>
        <taxon>Bacteria</taxon>
        <taxon>Bacillati</taxon>
        <taxon>Actinomycetota</taxon>
        <taxon>Actinomycetes</taxon>
        <taxon>Kitasatosporales</taxon>
        <taxon>Streptomycetaceae</taxon>
        <taxon>Streptomyces</taxon>
    </lineage>
</organism>
<protein>
    <submittedName>
        <fullName evidence="1">Uncharacterized protein</fullName>
    </submittedName>
</protein>
<proteinExistence type="predicted"/>
<reference evidence="1 2" key="1">
    <citation type="submission" date="2018-07" db="EMBL/GenBank/DDBJ databases">
        <title>Whole Genome Shotgun Sequence of Streptomyces spongiicola strain 531S.</title>
        <authorList>
            <person name="Dohra H."/>
            <person name="Kodani S."/>
        </authorList>
    </citation>
    <scope>NUCLEOTIDE SEQUENCE [LARGE SCALE GENOMIC DNA]</scope>
    <source>
        <strain evidence="1 2">531S</strain>
    </source>
</reference>
<dbReference type="Proteomes" id="UP000265354">
    <property type="component" value="Unassembled WGS sequence"/>
</dbReference>
<evidence type="ECO:0000313" key="1">
    <source>
        <dbReference type="EMBL" id="GBQ00598.1"/>
    </source>
</evidence>
<dbReference type="EMBL" id="BGZL01000004">
    <property type="protein sequence ID" value="GBQ00598.1"/>
    <property type="molecule type" value="Genomic_DNA"/>
</dbReference>
<name>A0A388SVD5_9ACTN</name>
<evidence type="ECO:0000313" key="2">
    <source>
        <dbReference type="Proteomes" id="UP000265354"/>
    </source>
</evidence>
<sequence length="244" mass="26429">MPRVTSFFYGLFEEDRKLVVHAAWPAEAEGCGTQTAVAMPAGGLAVHDLDLDKFDQDPRDIAAAEGAASWEVGTLTLAFTTTGGDPVHVHSAQPRILSRQKHVPLDWVLHKRHGCGGGETGATSTVRSLVFDLDRKRMVTVVNGKELRLDAPGGSLLTGTSVSKEKPLHASFAVHSCSAYYEWVLDITYTENGERRTHREGPFRSVGGVRGVPIYDIETVGGGRKLLDTSTRTVNSCSLTEAKR</sequence>
<gene>
    <name evidence="1" type="ORF">SSP531S_20160</name>
</gene>
<accession>A0A388SVD5</accession>